<dbReference type="GO" id="GO:0005829">
    <property type="term" value="C:cytosol"/>
    <property type="evidence" value="ECO:0007669"/>
    <property type="project" value="TreeGrafter"/>
</dbReference>
<dbReference type="AlphaFoldDB" id="A0A227KJE5"/>
<dbReference type="CDD" id="cd05466">
    <property type="entry name" value="PBP2_LTTR_substrate"/>
    <property type="match status" value="1"/>
</dbReference>
<organism evidence="6 7">
    <name type="scientific">Turicimonas muris</name>
    <dbReference type="NCBI Taxonomy" id="1796652"/>
    <lineage>
        <taxon>Bacteria</taxon>
        <taxon>Pseudomonadati</taxon>
        <taxon>Pseudomonadota</taxon>
        <taxon>Betaproteobacteria</taxon>
        <taxon>Burkholderiales</taxon>
        <taxon>Sutterellaceae</taxon>
        <taxon>Turicimonas</taxon>
    </lineage>
</organism>
<dbReference type="Gene3D" id="3.40.190.10">
    <property type="entry name" value="Periplasmic binding protein-like II"/>
    <property type="match status" value="2"/>
</dbReference>
<dbReference type="InterPro" id="IPR050950">
    <property type="entry name" value="HTH-type_LysR_regulators"/>
</dbReference>
<evidence type="ECO:0000256" key="3">
    <source>
        <dbReference type="ARBA" id="ARBA00023125"/>
    </source>
</evidence>
<evidence type="ECO:0000256" key="4">
    <source>
        <dbReference type="ARBA" id="ARBA00023163"/>
    </source>
</evidence>
<comment type="similarity">
    <text evidence="1">Belongs to the LysR transcriptional regulatory family.</text>
</comment>
<sequence>MIAMENDSLLEDSLLTRNAAIFLEAASSRSFSSTAQRLHVSQSSISQSIKSFEKKLGFRLFERDARPLRLTHEGRLLLAGLEKGTQELGALLHQLKNKGQTKPFLKLGMLESVGSFIGADVAKGLSQDINELEIKTGPSDRLFFALLNREIELGVLSSPVLSDDSLAWDFLFEEPWVLIFPRGFEIPSPLTWQVLSKLELSFVQYGKNTANNRIISTFFDRLSLRFSTRYKVEDTNMILKFVKAGLGWGLVQPYAVSSLVGLGEVTIVKAPSPISRRKVFLVSRNSFDKELLGTVKNLLIHLMQEKIKAELCPIIPWISSEYLFAE</sequence>
<keyword evidence="7" id="KW-1185">Reference proteome</keyword>
<reference evidence="7" key="1">
    <citation type="submission" date="2017-05" db="EMBL/GenBank/DDBJ databases">
        <title>Improved OligoMM genomes.</title>
        <authorList>
            <person name="Garzetti D."/>
        </authorList>
    </citation>
    <scope>NUCLEOTIDE SEQUENCE [LARGE SCALE GENOMIC DNA]</scope>
    <source>
        <strain evidence="7">YL45</strain>
    </source>
</reference>
<dbReference type="RefSeq" id="WP_066594414.1">
    <property type="nucleotide sequence ID" value="NZ_CALBGX010000148.1"/>
</dbReference>
<evidence type="ECO:0000256" key="2">
    <source>
        <dbReference type="ARBA" id="ARBA00023015"/>
    </source>
</evidence>
<dbReference type="GO" id="GO:0003677">
    <property type="term" value="F:DNA binding"/>
    <property type="evidence" value="ECO:0007669"/>
    <property type="project" value="UniProtKB-KW"/>
</dbReference>
<keyword evidence="4" id="KW-0804">Transcription</keyword>
<dbReference type="Pfam" id="PF03466">
    <property type="entry name" value="LysR_substrate"/>
    <property type="match status" value="1"/>
</dbReference>
<dbReference type="InterPro" id="IPR036388">
    <property type="entry name" value="WH-like_DNA-bd_sf"/>
</dbReference>
<dbReference type="Proteomes" id="UP000214610">
    <property type="component" value="Unassembled WGS sequence"/>
</dbReference>
<dbReference type="SUPFAM" id="SSF53850">
    <property type="entry name" value="Periplasmic binding protein-like II"/>
    <property type="match status" value="1"/>
</dbReference>
<accession>A0A227KJE5</accession>
<gene>
    <name evidence="6" type="ORF">ADH67_09120</name>
</gene>
<protein>
    <submittedName>
        <fullName evidence="6">LysR family transcriptional regulator</fullName>
    </submittedName>
</protein>
<dbReference type="InterPro" id="IPR005119">
    <property type="entry name" value="LysR_subst-bd"/>
</dbReference>
<dbReference type="PROSITE" id="PS50931">
    <property type="entry name" value="HTH_LYSR"/>
    <property type="match status" value="1"/>
</dbReference>
<feature type="domain" description="HTH lysR-type" evidence="5">
    <location>
        <begin position="21"/>
        <end position="71"/>
    </location>
</feature>
<proteinExistence type="inferred from homology"/>
<dbReference type="Gene3D" id="1.10.10.10">
    <property type="entry name" value="Winged helix-like DNA-binding domain superfamily/Winged helix DNA-binding domain"/>
    <property type="match status" value="1"/>
</dbReference>
<keyword evidence="3" id="KW-0238">DNA-binding</keyword>
<dbReference type="GO" id="GO:0003700">
    <property type="term" value="F:DNA-binding transcription factor activity"/>
    <property type="evidence" value="ECO:0007669"/>
    <property type="project" value="InterPro"/>
</dbReference>
<dbReference type="EMBL" id="NHMP01000005">
    <property type="protein sequence ID" value="OXE47306.1"/>
    <property type="molecule type" value="Genomic_DNA"/>
</dbReference>
<keyword evidence="2" id="KW-0805">Transcription regulation</keyword>
<dbReference type="SUPFAM" id="SSF46785">
    <property type="entry name" value="Winged helix' DNA-binding domain"/>
    <property type="match status" value="1"/>
</dbReference>
<evidence type="ECO:0000313" key="6">
    <source>
        <dbReference type="EMBL" id="OXE47306.1"/>
    </source>
</evidence>
<evidence type="ECO:0000313" key="7">
    <source>
        <dbReference type="Proteomes" id="UP000214610"/>
    </source>
</evidence>
<dbReference type="PANTHER" id="PTHR30419">
    <property type="entry name" value="HTH-TYPE TRANSCRIPTIONAL REGULATOR YBHD"/>
    <property type="match status" value="1"/>
</dbReference>
<evidence type="ECO:0000259" key="5">
    <source>
        <dbReference type="PROSITE" id="PS50931"/>
    </source>
</evidence>
<dbReference type="PRINTS" id="PR00039">
    <property type="entry name" value="HTHLYSR"/>
</dbReference>
<evidence type="ECO:0000256" key="1">
    <source>
        <dbReference type="ARBA" id="ARBA00009437"/>
    </source>
</evidence>
<dbReference type="InterPro" id="IPR036390">
    <property type="entry name" value="WH_DNA-bd_sf"/>
</dbReference>
<dbReference type="InterPro" id="IPR000847">
    <property type="entry name" value="LysR_HTH_N"/>
</dbReference>
<name>A0A227KJE5_9BURK</name>
<dbReference type="Pfam" id="PF00126">
    <property type="entry name" value="HTH_1"/>
    <property type="match status" value="1"/>
</dbReference>
<comment type="caution">
    <text evidence="6">The sequence shown here is derived from an EMBL/GenBank/DDBJ whole genome shotgun (WGS) entry which is preliminary data.</text>
</comment>